<sequence length="178" mass="19906">MTIRFRLLSALIFSAFFFCSTSLYAAAKKEESPITVEANHMTSVEKESSVIFTGDVDARQANVRIRTDKMIVYYTQKAKEEAQAEAKQKVEKMVCNGNVQITRDDWLGTSKDMVYLSAERQFILIGDAKAWQGKNMVSGDKIIYYIDEGRSEVVAAPAGAKNGKGKDQGRVKMTIIQE</sequence>
<dbReference type="GO" id="GO:0017089">
    <property type="term" value="F:glycolipid transfer activity"/>
    <property type="evidence" value="ECO:0007669"/>
    <property type="project" value="TreeGrafter"/>
</dbReference>
<keyword evidence="1" id="KW-0813">Transport</keyword>
<protein>
    <submittedName>
        <fullName evidence="6">Lipopolysaccharide export system protein LptA</fullName>
    </submittedName>
</protein>
<feature type="domain" description="Organic solvent tolerance-like N-terminal" evidence="5">
    <location>
        <begin position="35"/>
        <end position="149"/>
    </location>
</feature>
<dbReference type="Gene3D" id="2.60.450.10">
    <property type="entry name" value="Lipopolysaccharide (LPS) transport protein A like domain"/>
    <property type="match status" value="1"/>
</dbReference>
<gene>
    <name evidence="6" type="ORF">SAMN02745220_00354</name>
</gene>
<dbReference type="PANTHER" id="PTHR36504:SF1">
    <property type="entry name" value="LIPOPOLYSACCHARIDE EXPORT SYSTEM PROTEIN LPTA"/>
    <property type="match status" value="1"/>
</dbReference>
<evidence type="ECO:0000259" key="5">
    <source>
        <dbReference type="Pfam" id="PF03968"/>
    </source>
</evidence>
<dbReference type="PANTHER" id="PTHR36504">
    <property type="entry name" value="LIPOPOLYSACCHARIDE EXPORT SYSTEM PROTEIN LPTA"/>
    <property type="match status" value="1"/>
</dbReference>
<feature type="chain" id="PRO_5012093826" evidence="4">
    <location>
        <begin position="26"/>
        <end position="178"/>
    </location>
</feature>
<dbReference type="EMBL" id="FRFE01000001">
    <property type="protein sequence ID" value="SHO43255.1"/>
    <property type="molecule type" value="Genomic_DNA"/>
</dbReference>
<proteinExistence type="predicted"/>
<dbReference type="NCBIfam" id="TIGR03002">
    <property type="entry name" value="outer_YhbN_LptA"/>
    <property type="match status" value="1"/>
</dbReference>
<dbReference type="Pfam" id="PF03968">
    <property type="entry name" value="LptD_N"/>
    <property type="match status" value="1"/>
</dbReference>
<evidence type="ECO:0000256" key="4">
    <source>
        <dbReference type="SAM" id="SignalP"/>
    </source>
</evidence>
<reference evidence="6 7" key="1">
    <citation type="submission" date="2016-12" db="EMBL/GenBank/DDBJ databases">
        <authorList>
            <person name="Song W.-J."/>
            <person name="Kurnit D.M."/>
        </authorList>
    </citation>
    <scope>NUCLEOTIDE SEQUENCE [LARGE SCALE GENOMIC DNA]</scope>
    <source>
        <strain evidence="6 7">DSM 18488</strain>
    </source>
</reference>
<keyword evidence="2 4" id="KW-0732">Signal</keyword>
<feature type="signal peptide" evidence="4">
    <location>
        <begin position="1"/>
        <end position="25"/>
    </location>
</feature>
<dbReference type="GO" id="GO:0001530">
    <property type="term" value="F:lipopolysaccharide binding"/>
    <property type="evidence" value="ECO:0007669"/>
    <property type="project" value="InterPro"/>
</dbReference>
<accession>A0A1M7XWS6</accession>
<dbReference type="RefSeq" id="WP_073611694.1">
    <property type="nucleotide sequence ID" value="NZ_FRFE01000001.1"/>
</dbReference>
<dbReference type="InterPro" id="IPR005653">
    <property type="entry name" value="OstA-like_N"/>
</dbReference>
<keyword evidence="7" id="KW-1185">Reference proteome</keyword>
<evidence type="ECO:0000313" key="7">
    <source>
        <dbReference type="Proteomes" id="UP000184603"/>
    </source>
</evidence>
<keyword evidence="3" id="KW-0574">Periplasm</keyword>
<evidence type="ECO:0000256" key="1">
    <source>
        <dbReference type="ARBA" id="ARBA00022448"/>
    </source>
</evidence>
<evidence type="ECO:0000256" key="2">
    <source>
        <dbReference type="ARBA" id="ARBA00022729"/>
    </source>
</evidence>
<name>A0A1M7XWS6_9BACT</name>
<evidence type="ECO:0000313" key="6">
    <source>
        <dbReference type="EMBL" id="SHO43255.1"/>
    </source>
</evidence>
<dbReference type="GO" id="GO:0030288">
    <property type="term" value="C:outer membrane-bounded periplasmic space"/>
    <property type="evidence" value="ECO:0007669"/>
    <property type="project" value="TreeGrafter"/>
</dbReference>
<dbReference type="GO" id="GO:0009279">
    <property type="term" value="C:cell outer membrane"/>
    <property type="evidence" value="ECO:0007669"/>
    <property type="project" value="TreeGrafter"/>
</dbReference>
<dbReference type="OrthoDB" id="9782597at2"/>
<dbReference type="Proteomes" id="UP000184603">
    <property type="component" value="Unassembled WGS sequence"/>
</dbReference>
<organism evidence="6 7">
    <name type="scientific">Desulfopila aestuarii DSM 18488</name>
    <dbReference type="NCBI Taxonomy" id="1121416"/>
    <lineage>
        <taxon>Bacteria</taxon>
        <taxon>Pseudomonadati</taxon>
        <taxon>Thermodesulfobacteriota</taxon>
        <taxon>Desulfobulbia</taxon>
        <taxon>Desulfobulbales</taxon>
        <taxon>Desulfocapsaceae</taxon>
        <taxon>Desulfopila</taxon>
    </lineage>
</organism>
<dbReference type="GO" id="GO:0015920">
    <property type="term" value="P:lipopolysaccharide transport"/>
    <property type="evidence" value="ECO:0007669"/>
    <property type="project" value="InterPro"/>
</dbReference>
<dbReference type="STRING" id="1121416.SAMN02745220_00354"/>
<dbReference type="InterPro" id="IPR052037">
    <property type="entry name" value="LPS_export_LptA"/>
</dbReference>
<dbReference type="AlphaFoldDB" id="A0A1M7XWS6"/>
<dbReference type="InterPro" id="IPR014340">
    <property type="entry name" value="LptA"/>
</dbReference>
<evidence type="ECO:0000256" key="3">
    <source>
        <dbReference type="ARBA" id="ARBA00022764"/>
    </source>
</evidence>